<dbReference type="InterPro" id="IPR051127">
    <property type="entry name" value="Fungal_SecMet_Regulators"/>
</dbReference>
<proteinExistence type="predicted"/>
<dbReference type="Proteomes" id="UP000268162">
    <property type="component" value="Unassembled WGS sequence"/>
</dbReference>
<dbReference type="SUPFAM" id="SSF57701">
    <property type="entry name" value="Zn2/Cys6 DNA-binding domain"/>
    <property type="match status" value="1"/>
</dbReference>
<feature type="non-terminal residue" evidence="6">
    <location>
        <position position="55"/>
    </location>
</feature>
<dbReference type="GO" id="GO:0000978">
    <property type="term" value="F:RNA polymerase II cis-regulatory region sequence-specific DNA binding"/>
    <property type="evidence" value="ECO:0007669"/>
    <property type="project" value="TreeGrafter"/>
</dbReference>
<dbReference type="GO" id="GO:0000435">
    <property type="term" value="P:positive regulation of transcription from RNA polymerase II promoter by galactose"/>
    <property type="evidence" value="ECO:0007669"/>
    <property type="project" value="TreeGrafter"/>
</dbReference>
<dbReference type="Gene3D" id="4.10.240.10">
    <property type="entry name" value="Zn(2)-C6 fungal-type DNA-binding domain"/>
    <property type="match status" value="1"/>
</dbReference>
<dbReference type="SMART" id="SM00066">
    <property type="entry name" value="GAL4"/>
    <property type="match status" value="1"/>
</dbReference>
<protein>
    <recommendedName>
        <fullName evidence="5">Zn(2)-C6 fungal-type domain-containing protein</fullName>
    </recommendedName>
</protein>
<dbReference type="PANTHER" id="PTHR47424:SF3">
    <property type="entry name" value="REGULATORY PROTEIN GAL4"/>
    <property type="match status" value="1"/>
</dbReference>
<dbReference type="PANTHER" id="PTHR47424">
    <property type="entry name" value="REGULATORY PROTEIN GAL4"/>
    <property type="match status" value="1"/>
</dbReference>
<dbReference type="EMBL" id="ML002960">
    <property type="protein sequence ID" value="RKP35108.1"/>
    <property type="molecule type" value="Genomic_DNA"/>
</dbReference>
<dbReference type="GO" id="GO:0008270">
    <property type="term" value="F:zinc ion binding"/>
    <property type="evidence" value="ECO:0007669"/>
    <property type="project" value="InterPro"/>
</dbReference>
<dbReference type="Pfam" id="PF00172">
    <property type="entry name" value="Zn_clus"/>
    <property type="match status" value="1"/>
</dbReference>
<dbReference type="CDD" id="cd00067">
    <property type="entry name" value="GAL4"/>
    <property type="match status" value="1"/>
</dbReference>
<organism evidence="6 7">
    <name type="scientific">Dimargaris cristalligena</name>
    <dbReference type="NCBI Taxonomy" id="215637"/>
    <lineage>
        <taxon>Eukaryota</taxon>
        <taxon>Fungi</taxon>
        <taxon>Fungi incertae sedis</taxon>
        <taxon>Zoopagomycota</taxon>
        <taxon>Kickxellomycotina</taxon>
        <taxon>Dimargaritomycetes</taxon>
        <taxon>Dimargaritales</taxon>
        <taxon>Dimargaritaceae</taxon>
        <taxon>Dimargaris</taxon>
    </lineage>
</organism>
<dbReference type="PROSITE" id="PS50048">
    <property type="entry name" value="ZN2_CY6_FUNGAL_2"/>
    <property type="match status" value="1"/>
</dbReference>
<reference evidence="7" key="1">
    <citation type="journal article" date="2018" name="Nat. Microbiol.">
        <title>Leveraging single-cell genomics to expand the fungal tree of life.</title>
        <authorList>
            <person name="Ahrendt S.R."/>
            <person name="Quandt C.A."/>
            <person name="Ciobanu D."/>
            <person name="Clum A."/>
            <person name="Salamov A."/>
            <person name="Andreopoulos B."/>
            <person name="Cheng J.F."/>
            <person name="Woyke T."/>
            <person name="Pelin A."/>
            <person name="Henrissat B."/>
            <person name="Reynolds N.K."/>
            <person name="Benny G.L."/>
            <person name="Smith M.E."/>
            <person name="James T.Y."/>
            <person name="Grigoriev I.V."/>
        </authorList>
    </citation>
    <scope>NUCLEOTIDE SEQUENCE [LARGE SCALE GENOMIC DNA]</scope>
    <source>
        <strain evidence="7">RSA 468</strain>
    </source>
</reference>
<feature type="domain" description="Zn(2)-C6 fungal-type" evidence="5">
    <location>
        <begin position="18"/>
        <end position="48"/>
    </location>
</feature>
<dbReference type="InterPro" id="IPR036864">
    <property type="entry name" value="Zn2-C6_fun-type_DNA-bd_sf"/>
</dbReference>
<evidence type="ECO:0000256" key="4">
    <source>
        <dbReference type="ARBA" id="ARBA00023242"/>
    </source>
</evidence>
<evidence type="ECO:0000256" key="1">
    <source>
        <dbReference type="ARBA" id="ARBA00023015"/>
    </source>
</evidence>
<dbReference type="GO" id="GO:0000981">
    <property type="term" value="F:DNA-binding transcription factor activity, RNA polymerase II-specific"/>
    <property type="evidence" value="ECO:0007669"/>
    <property type="project" value="InterPro"/>
</dbReference>
<dbReference type="PROSITE" id="PS00463">
    <property type="entry name" value="ZN2_CY6_FUNGAL_1"/>
    <property type="match status" value="1"/>
</dbReference>
<evidence type="ECO:0000313" key="7">
    <source>
        <dbReference type="Proteomes" id="UP000268162"/>
    </source>
</evidence>
<dbReference type="AlphaFoldDB" id="A0A4P9ZPI4"/>
<dbReference type="InterPro" id="IPR001138">
    <property type="entry name" value="Zn2Cys6_DnaBD"/>
</dbReference>
<sequence>MTEGSPDPTSPDNRAKQACDFCRSRKIKCDRVRPMCSSCRPRNRNCVYTPTPAKQ</sequence>
<gene>
    <name evidence="6" type="ORF">BJ085DRAFT_23659</name>
</gene>
<dbReference type="GO" id="GO:0005634">
    <property type="term" value="C:nucleus"/>
    <property type="evidence" value="ECO:0007669"/>
    <property type="project" value="TreeGrafter"/>
</dbReference>
<name>A0A4P9ZPI4_9FUNG</name>
<accession>A0A4P9ZPI4</accession>
<keyword evidence="1" id="KW-0805">Transcription regulation</keyword>
<keyword evidence="3" id="KW-0804">Transcription</keyword>
<evidence type="ECO:0000259" key="5">
    <source>
        <dbReference type="PROSITE" id="PS50048"/>
    </source>
</evidence>
<evidence type="ECO:0000256" key="3">
    <source>
        <dbReference type="ARBA" id="ARBA00023163"/>
    </source>
</evidence>
<evidence type="ECO:0000256" key="2">
    <source>
        <dbReference type="ARBA" id="ARBA00023125"/>
    </source>
</evidence>
<keyword evidence="4" id="KW-0539">Nucleus</keyword>
<keyword evidence="7" id="KW-1185">Reference proteome</keyword>
<keyword evidence="2" id="KW-0238">DNA-binding</keyword>
<evidence type="ECO:0000313" key="6">
    <source>
        <dbReference type="EMBL" id="RKP35108.1"/>
    </source>
</evidence>